<dbReference type="InterPro" id="IPR003593">
    <property type="entry name" value="AAA+_ATPase"/>
</dbReference>
<name>A0A4R3ML29_9FIRM</name>
<keyword evidence="5" id="KW-1185">Reference proteome</keyword>
<dbReference type="Proteomes" id="UP000294902">
    <property type="component" value="Unassembled WGS sequence"/>
</dbReference>
<evidence type="ECO:0000313" key="4">
    <source>
        <dbReference type="EMBL" id="TCT14558.1"/>
    </source>
</evidence>
<dbReference type="EMBL" id="SMAL01000005">
    <property type="protein sequence ID" value="TCT14558.1"/>
    <property type="molecule type" value="Genomic_DNA"/>
</dbReference>
<dbReference type="SMART" id="SM00382">
    <property type="entry name" value="AAA"/>
    <property type="match status" value="1"/>
</dbReference>
<organism evidence="4 5">
    <name type="scientific">Natranaerovirga pectinivora</name>
    <dbReference type="NCBI Taxonomy" id="682400"/>
    <lineage>
        <taxon>Bacteria</taxon>
        <taxon>Bacillati</taxon>
        <taxon>Bacillota</taxon>
        <taxon>Clostridia</taxon>
        <taxon>Lachnospirales</taxon>
        <taxon>Natranaerovirgaceae</taxon>
        <taxon>Natranaerovirga</taxon>
    </lineage>
</organism>
<reference evidence="4 5" key="1">
    <citation type="submission" date="2019-03" db="EMBL/GenBank/DDBJ databases">
        <title>Genomic Encyclopedia of Type Strains, Phase IV (KMG-IV): sequencing the most valuable type-strain genomes for metagenomic binning, comparative biology and taxonomic classification.</title>
        <authorList>
            <person name="Goeker M."/>
        </authorList>
    </citation>
    <scope>NUCLEOTIDE SEQUENCE [LARGE SCALE GENOMIC DNA]</scope>
    <source>
        <strain evidence="4 5">DSM 24629</strain>
    </source>
</reference>
<evidence type="ECO:0000256" key="1">
    <source>
        <dbReference type="ARBA" id="ARBA00022741"/>
    </source>
</evidence>
<dbReference type="PROSITE" id="PS50893">
    <property type="entry name" value="ABC_TRANSPORTER_2"/>
    <property type="match status" value="1"/>
</dbReference>
<dbReference type="Gene3D" id="3.40.50.300">
    <property type="entry name" value="P-loop containing nucleotide triphosphate hydrolases"/>
    <property type="match status" value="1"/>
</dbReference>
<evidence type="ECO:0000259" key="3">
    <source>
        <dbReference type="PROSITE" id="PS50893"/>
    </source>
</evidence>
<dbReference type="GO" id="GO:0016887">
    <property type="term" value="F:ATP hydrolysis activity"/>
    <property type="evidence" value="ECO:0007669"/>
    <property type="project" value="InterPro"/>
</dbReference>
<proteinExistence type="predicted"/>
<keyword evidence="2 4" id="KW-0067">ATP-binding</keyword>
<dbReference type="OrthoDB" id="9804819at2"/>
<dbReference type="InterPro" id="IPR017871">
    <property type="entry name" value="ABC_transporter-like_CS"/>
</dbReference>
<protein>
    <submittedName>
        <fullName evidence="4">ABC-2 type transport system ATP-binding protein</fullName>
    </submittedName>
</protein>
<dbReference type="RefSeq" id="WP_132252130.1">
    <property type="nucleotide sequence ID" value="NZ_SMAL01000005.1"/>
</dbReference>
<dbReference type="Pfam" id="PF00005">
    <property type="entry name" value="ABC_tran"/>
    <property type="match status" value="1"/>
</dbReference>
<dbReference type="InterPro" id="IPR003439">
    <property type="entry name" value="ABC_transporter-like_ATP-bd"/>
</dbReference>
<evidence type="ECO:0000313" key="5">
    <source>
        <dbReference type="Proteomes" id="UP000294902"/>
    </source>
</evidence>
<dbReference type="PROSITE" id="PS00211">
    <property type="entry name" value="ABC_TRANSPORTER_1"/>
    <property type="match status" value="1"/>
</dbReference>
<dbReference type="PANTHER" id="PTHR43038">
    <property type="entry name" value="ATP-BINDING CASSETTE, SUB-FAMILY H, MEMBER 1"/>
    <property type="match status" value="1"/>
</dbReference>
<dbReference type="CDD" id="cd03230">
    <property type="entry name" value="ABC_DR_subfamily_A"/>
    <property type="match status" value="1"/>
</dbReference>
<dbReference type="PANTHER" id="PTHR43038:SF3">
    <property type="entry name" value="ABC TRANSPORTER G FAMILY MEMBER 20 ISOFORM X1"/>
    <property type="match status" value="1"/>
</dbReference>
<dbReference type="GO" id="GO:0005524">
    <property type="term" value="F:ATP binding"/>
    <property type="evidence" value="ECO:0007669"/>
    <property type="project" value="UniProtKB-KW"/>
</dbReference>
<sequence>MIEIRNISKAFGKKQILNNINLRVEKGDLICLLGPSGAGKTTLIRLIIGAINGDEGEIYIRGNKMPNLEILKDIGFMPQNEALYNDISGLDNLRFFGGLMGLKGEGLHNSIKEILKLVNLEDDAAKIVDNYSGGMKKRLSLAIALLHDPDILILDEPTVGIDPVLRKSIWQEFNRLKENGKTIIVSTHVMDEVEKCEHAAIIYNGILIAYGAVKDLAARTQSGSIEELFFTANGGV</sequence>
<accession>A0A4R3ML29</accession>
<dbReference type="AlphaFoldDB" id="A0A4R3ML29"/>
<comment type="caution">
    <text evidence="4">The sequence shown here is derived from an EMBL/GenBank/DDBJ whole genome shotgun (WGS) entry which is preliminary data.</text>
</comment>
<evidence type="ECO:0000256" key="2">
    <source>
        <dbReference type="ARBA" id="ARBA00022840"/>
    </source>
</evidence>
<feature type="domain" description="ABC transporter" evidence="3">
    <location>
        <begin position="2"/>
        <end position="229"/>
    </location>
</feature>
<gene>
    <name evidence="4" type="ORF">EDC18_10539</name>
</gene>
<dbReference type="SUPFAM" id="SSF52540">
    <property type="entry name" value="P-loop containing nucleoside triphosphate hydrolases"/>
    <property type="match status" value="1"/>
</dbReference>
<keyword evidence="1" id="KW-0547">Nucleotide-binding</keyword>
<dbReference type="InterPro" id="IPR027417">
    <property type="entry name" value="P-loop_NTPase"/>
</dbReference>